<evidence type="ECO:0000313" key="1">
    <source>
        <dbReference type="EMBL" id="MPR25786.1"/>
    </source>
</evidence>
<gene>
    <name evidence="1" type="ORF">FS320_11255</name>
</gene>
<evidence type="ECO:0000313" key="2">
    <source>
        <dbReference type="Proteomes" id="UP000403266"/>
    </source>
</evidence>
<dbReference type="OrthoDB" id="9773571at2"/>
<dbReference type="RefSeq" id="WP_152711545.1">
    <property type="nucleotide sequence ID" value="NZ_VOSJ01000029.1"/>
</dbReference>
<dbReference type="Proteomes" id="UP000403266">
    <property type="component" value="Unassembled WGS sequence"/>
</dbReference>
<accession>A0A5N7MP56</accession>
<protein>
    <submittedName>
        <fullName evidence="1">Uncharacterized protein</fullName>
    </submittedName>
</protein>
<dbReference type="EMBL" id="VOSK01000031">
    <property type="protein sequence ID" value="MPR25786.1"/>
    <property type="molecule type" value="Genomic_DNA"/>
</dbReference>
<name>A0A5N7MP56_9HYPH</name>
<organism evidence="1 2">
    <name type="scientific">Microvirga tunisiensis</name>
    <dbReference type="NCBI Taxonomy" id="2108360"/>
    <lineage>
        <taxon>Bacteria</taxon>
        <taxon>Pseudomonadati</taxon>
        <taxon>Pseudomonadota</taxon>
        <taxon>Alphaproteobacteria</taxon>
        <taxon>Hyphomicrobiales</taxon>
        <taxon>Methylobacteriaceae</taxon>
        <taxon>Microvirga</taxon>
    </lineage>
</organism>
<proteinExistence type="predicted"/>
<dbReference type="AlphaFoldDB" id="A0A5N7MP56"/>
<sequence length="103" mass="11596">MSGRAAEGCTSLRRLATLGKPIMGDNKPFDPAPFKRFDFVLLFGANHYMGRLWDGGSMHAWDKTGGGYGPKDSFSDVEMVWLNRPMKKSYVFHHLWKGVCQPS</sequence>
<keyword evidence="2" id="KW-1185">Reference proteome</keyword>
<reference evidence="1 2" key="1">
    <citation type="journal article" date="2019" name="Syst. Appl. Microbiol.">
        <title>Microvirga tunisiensis sp. nov., a root nodule symbiotic bacterium isolated from Lupinus micranthus and L. luteus grown in Northern Tunisia.</title>
        <authorList>
            <person name="Msaddak A."/>
            <person name="Rejili M."/>
            <person name="Duran D."/>
            <person name="Mars M."/>
            <person name="Palacios J.M."/>
            <person name="Ruiz-Argueso T."/>
            <person name="Rey L."/>
            <person name="Imperial J."/>
        </authorList>
    </citation>
    <scope>NUCLEOTIDE SEQUENCE [LARGE SCALE GENOMIC DNA]</scope>
    <source>
        <strain evidence="1 2">Lmie10</strain>
    </source>
</reference>
<comment type="caution">
    <text evidence="1">The sequence shown here is derived from an EMBL/GenBank/DDBJ whole genome shotgun (WGS) entry which is preliminary data.</text>
</comment>